<dbReference type="SUPFAM" id="SSF49785">
    <property type="entry name" value="Galactose-binding domain-like"/>
    <property type="match status" value="1"/>
</dbReference>
<dbReference type="InterPro" id="IPR006584">
    <property type="entry name" value="Cellulose-bd_IV"/>
</dbReference>
<reference evidence="9 10" key="1">
    <citation type="journal article" date="2019" name="Int. J. Syst. Evol. Microbiol.">
        <title>The Global Catalogue of Microorganisms (GCM) 10K type strain sequencing project: providing services to taxonomists for standard genome sequencing and annotation.</title>
        <authorList>
            <consortium name="The Broad Institute Genomics Platform"/>
            <consortium name="The Broad Institute Genome Sequencing Center for Infectious Disease"/>
            <person name="Wu L."/>
            <person name="Ma J."/>
        </authorList>
    </citation>
    <scope>NUCLEOTIDE SEQUENCE [LARGE SCALE GENOMIC DNA]</scope>
    <source>
        <strain evidence="9 10">JCM 3272</strain>
    </source>
</reference>
<keyword evidence="10" id="KW-1185">Reference proteome</keyword>
<feature type="domain" description="CBM6" evidence="7">
    <location>
        <begin position="448"/>
        <end position="579"/>
    </location>
</feature>
<feature type="region of interest" description="Disordered" evidence="6">
    <location>
        <begin position="410"/>
        <end position="445"/>
    </location>
</feature>
<dbReference type="Pfam" id="PF03422">
    <property type="entry name" value="CBM_6"/>
    <property type="match status" value="1"/>
</dbReference>
<sequence length="579" mass="62489">MFRTRVLLGAGLAIAAAVTLPIINALPAAAVAGRNLPANGKVLFLAGQTTPDLTALKQQVLDVDASFPRPGGVTLYTNISPNACNGLTATCNLNGNVFNFDQTLSEYPGAALAVGLYLADNPGCNNQPLRAIIGRQDADIAGALGQQYRQNLDNLITYLKNTNRAIYLRVGYEFDGPWNCYNTDFYKQAFRVVKQRIDALGATNVATVWQSATYPKDGDAQYKFDFSNPSHLTDWYPGDDVVDWIGMSTFYWDANFRQYQWACDTPTTASPKSLYDRSLTFARAHNKPAMISESTPQGYRTANLDASCTNVNNRVSLNGDWTKIGSWYDQYFSYVNANTDVLRAAAYINSNWEAITQFACPPGATAGSPNCTDGYWGNSRVQDNANIKANFKRELQNSVFVNGTLSGRGANWGGGTVPPTSNPPTSNPPTSPTPSPTGGNPGNRNAFATIEAESYDSQSGTQKVSTSTASGGVEVGYFGNNDWLQYNGVNFGGRNPNMVTFRYSSGRPTNQAFTLEFHAGSATGPVIAAPGLLGTGDWRTYKEISFNVSNLPAGTTTITAVAKVSDSADALDLDWFKFV</sequence>
<dbReference type="EMBL" id="BAAARV010000072">
    <property type="protein sequence ID" value="GAA2371840.1"/>
    <property type="molecule type" value="Genomic_DNA"/>
</dbReference>
<dbReference type="Gene3D" id="2.60.120.260">
    <property type="entry name" value="Galactose-binding domain-like"/>
    <property type="match status" value="1"/>
</dbReference>
<keyword evidence="2" id="KW-0732">Signal</keyword>
<comment type="caution">
    <text evidence="9">The sequence shown here is derived from an EMBL/GenBank/DDBJ whole genome shotgun (WGS) entry which is preliminary data.</text>
</comment>
<gene>
    <name evidence="9" type="ORF">GCM10010170_073740</name>
</gene>
<dbReference type="InterPro" id="IPR022790">
    <property type="entry name" value="GH26_dom"/>
</dbReference>
<feature type="domain" description="GH26" evidence="8">
    <location>
        <begin position="27"/>
        <end position="351"/>
    </location>
</feature>
<evidence type="ECO:0000313" key="9">
    <source>
        <dbReference type="EMBL" id="GAA2371840.1"/>
    </source>
</evidence>
<evidence type="ECO:0000313" key="10">
    <source>
        <dbReference type="Proteomes" id="UP001501444"/>
    </source>
</evidence>
<dbReference type="SUPFAM" id="SSF51445">
    <property type="entry name" value="(Trans)glycosidases"/>
    <property type="match status" value="1"/>
</dbReference>
<accession>A0ABN3H7Y7</accession>
<dbReference type="SMART" id="SM00606">
    <property type="entry name" value="CBD_IV"/>
    <property type="match status" value="1"/>
</dbReference>
<evidence type="ECO:0000256" key="1">
    <source>
        <dbReference type="ARBA" id="ARBA00007754"/>
    </source>
</evidence>
<evidence type="ECO:0000259" key="8">
    <source>
        <dbReference type="PROSITE" id="PS51764"/>
    </source>
</evidence>
<comment type="similarity">
    <text evidence="1 5">Belongs to the glycosyl hydrolase 26 family.</text>
</comment>
<dbReference type="CDD" id="cd04084">
    <property type="entry name" value="CBM6_xylanase-like"/>
    <property type="match status" value="1"/>
</dbReference>
<keyword evidence="3 5" id="KW-0378">Hydrolase</keyword>
<dbReference type="InterPro" id="IPR000805">
    <property type="entry name" value="Glyco_hydro_26"/>
</dbReference>
<feature type="active site" description="Proton donor" evidence="5">
    <location>
        <position position="173"/>
    </location>
</feature>
<feature type="compositionally biased region" description="Pro residues" evidence="6">
    <location>
        <begin position="420"/>
        <end position="435"/>
    </location>
</feature>
<dbReference type="Gene3D" id="3.20.20.80">
    <property type="entry name" value="Glycosidases"/>
    <property type="match status" value="1"/>
</dbReference>
<evidence type="ECO:0000256" key="3">
    <source>
        <dbReference type="ARBA" id="ARBA00022801"/>
    </source>
</evidence>
<dbReference type="PROSITE" id="PS51175">
    <property type="entry name" value="CBM6"/>
    <property type="match status" value="1"/>
</dbReference>
<keyword evidence="4 5" id="KW-0326">Glycosidase</keyword>
<name>A0ABN3H7Y7_9ACTN</name>
<dbReference type="RefSeq" id="WP_344617243.1">
    <property type="nucleotide sequence ID" value="NZ_BAAARV010000072.1"/>
</dbReference>
<dbReference type="InterPro" id="IPR008979">
    <property type="entry name" value="Galactose-bd-like_sf"/>
</dbReference>
<evidence type="ECO:0000259" key="7">
    <source>
        <dbReference type="PROSITE" id="PS51175"/>
    </source>
</evidence>
<feature type="active site" description="Nucleophile" evidence="5">
    <location>
        <position position="293"/>
    </location>
</feature>
<dbReference type="PANTHER" id="PTHR40079">
    <property type="entry name" value="MANNAN ENDO-1,4-BETA-MANNOSIDASE E-RELATED"/>
    <property type="match status" value="1"/>
</dbReference>
<evidence type="ECO:0000256" key="5">
    <source>
        <dbReference type="PROSITE-ProRule" id="PRU01100"/>
    </source>
</evidence>
<dbReference type="PROSITE" id="PS51764">
    <property type="entry name" value="GH26"/>
    <property type="match status" value="1"/>
</dbReference>
<evidence type="ECO:0000256" key="4">
    <source>
        <dbReference type="ARBA" id="ARBA00023295"/>
    </source>
</evidence>
<evidence type="ECO:0008006" key="11">
    <source>
        <dbReference type="Google" id="ProtNLM"/>
    </source>
</evidence>
<dbReference type="PANTHER" id="PTHR40079:SF4">
    <property type="entry name" value="GH26 DOMAIN-CONTAINING PROTEIN-RELATED"/>
    <property type="match status" value="1"/>
</dbReference>
<protein>
    <recommendedName>
        <fullName evidence="11">Endo-1,3-beta-xylanase</fullName>
    </recommendedName>
</protein>
<dbReference type="Proteomes" id="UP001501444">
    <property type="component" value="Unassembled WGS sequence"/>
</dbReference>
<proteinExistence type="inferred from homology"/>
<dbReference type="InterPro" id="IPR005084">
    <property type="entry name" value="CBM6"/>
</dbReference>
<evidence type="ECO:0000256" key="6">
    <source>
        <dbReference type="SAM" id="MobiDB-lite"/>
    </source>
</evidence>
<dbReference type="InterPro" id="IPR017853">
    <property type="entry name" value="GH"/>
</dbReference>
<evidence type="ECO:0000256" key="2">
    <source>
        <dbReference type="ARBA" id="ARBA00022729"/>
    </source>
</evidence>
<organism evidence="9 10">
    <name type="scientific">Dactylosporangium salmoneum</name>
    <dbReference type="NCBI Taxonomy" id="53361"/>
    <lineage>
        <taxon>Bacteria</taxon>
        <taxon>Bacillati</taxon>
        <taxon>Actinomycetota</taxon>
        <taxon>Actinomycetes</taxon>
        <taxon>Micromonosporales</taxon>
        <taxon>Micromonosporaceae</taxon>
        <taxon>Dactylosporangium</taxon>
    </lineage>
</organism>